<name>A0ABR6XUM6_9BURK</name>
<evidence type="ECO:0000256" key="2">
    <source>
        <dbReference type="ARBA" id="ARBA00022448"/>
    </source>
</evidence>
<keyword evidence="13" id="KW-0675">Receptor</keyword>
<keyword evidence="14" id="KW-1185">Reference proteome</keyword>
<reference evidence="13 14" key="1">
    <citation type="submission" date="2020-08" db="EMBL/GenBank/DDBJ databases">
        <title>Novel species isolated from subtropical streams in China.</title>
        <authorList>
            <person name="Lu H."/>
        </authorList>
    </citation>
    <scope>NUCLEOTIDE SEQUENCE [LARGE SCALE GENOMIC DNA]</scope>
    <source>
        <strain evidence="13 14">KCTC 52442</strain>
    </source>
</reference>
<evidence type="ECO:0000256" key="9">
    <source>
        <dbReference type="ARBA" id="ARBA00023136"/>
    </source>
</evidence>
<keyword evidence="10" id="KW-0998">Cell outer membrane</keyword>
<proteinExistence type="predicted"/>
<gene>
    <name evidence="13" type="ORF">H8K33_16880</name>
</gene>
<dbReference type="PANTHER" id="PTHR32552:SF89">
    <property type="entry name" value="CATECHOLATE SIDEROPHORE RECEPTOR FIU"/>
    <property type="match status" value="1"/>
</dbReference>
<keyword evidence="3" id="KW-1134">Transmembrane beta strand</keyword>
<sequence>MVKLAALSTFKKCTIALPVLWSLALLCSDKATAQTDAGKATSSEQNSHLPEPEVANKEVPVVVIQTQKSRSSLSLPGTTLQSLLPGMNPLKGIQQLAGVNFQSADPWGNNEQNFSLFIHGFSAQQLGYTLDGVPLGDQQYGNYNGLSPQRAISSENLRNVMLSSGAGDLATASTSNLGGTIESFSSNPSDTQHWTLAQSFGSYGASRSYLRFDSGEFDPSASQAFYLSILRQRARAWDFEGIQSGEQLNAKWIKHFADSKLTAYYNFSDKTEPNEDSIVRNAQEGFVPYTRPTTYPDFAFAQNYLTPKGEPPRADGPNYRNYFGVAQRRDHLAYLKLETEINPRNSWNNQVYWHQHDGLGAVAGPIEVAGLPALFKVYFPTQDLKQTFGGSGYAVRTTEYTINRAGLISNWQGRSGAHQWQTGIWIEHNRSDAYRRWYQLDRQQPLSPYQRPRDPLITQYGSAINNQVVQLHWQDAWQVQAAITLQAGFKSSLQFAEGYFPVQPKLGAINGGSSALPEGKITTKAWFLPQLGAVWRLQNQDQVYVNLQKNLRQFITYGAVGASPWSLNSQSAFELFKRTAEPETAISFETGIRTRRHFSDNFRQTIGLRSIENQLTIYHVNFRDRLLQISPTPVISSIVNGNPILANVGSVKTYGIDIASTLQFGSNLSLFNALSYNHSSYQDDYFNGANRVNTKGKQVPASPSWLNKSMLKFKWNSLEWQLIADFVGKRYATYTNDLSVPAHFLMHLGVQYPLPWKWRHEQNRLSLHLTNLANRRGTSTLLVGAANNTYNTFPIPPRQIFVSLSSGF</sequence>
<dbReference type="Gene3D" id="2.40.170.20">
    <property type="entry name" value="TonB-dependent receptor, beta-barrel domain"/>
    <property type="match status" value="1"/>
</dbReference>
<keyword evidence="7" id="KW-0408">Iron</keyword>
<organism evidence="13 14">
    <name type="scientific">Undibacterium amnicola</name>
    <dbReference type="NCBI Taxonomy" id="1834038"/>
    <lineage>
        <taxon>Bacteria</taxon>
        <taxon>Pseudomonadati</taxon>
        <taxon>Pseudomonadota</taxon>
        <taxon>Betaproteobacteria</taxon>
        <taxon>Burkholderiales</taxon>
        <taxon>Oxalobacteraceae</taxon>
        <taxon>Undibacterium</taxon>
    </lineage>
</organism>
<evidence type="ECO:0000256" key="4">
    <source>
        <dbReference type="ARBA" id="ARBA00022496"/>
    </source>
</evidence>
<keyword evidence="8" id="KW-0406">Ion transport</keyword>
<evidence type="ECO:0000256" key="7">
    <source>
        <dbReference type="ARBA" id="ARBA00023004"/>
    </source>
</evidence>
<evidence type="ECO:0000313" key="13">
    <source>
        <dbReference type="EMBL" id="MBC3833186.1"/>
    </source>
</evidence>
<evidence type="ECO:0000256" key="11">
    <source>
        <dbReference type="SAM" id="SignalP"/>
    </source>
</evidence>
<dbReference type="InterPro" id="IPR036942">
    <property type="entry name" value="Beta-barrel_TonB_sf"/>
</dbReference>
<evidence type="ECO:0000256" key="6">
    <source>
        <dbReference type="ARBA" id="ARBA00022729"/>
    </source>
</evidence>
<keyword evidence="4" id="KW-0410">Iron transport</keyword>
<keyword evidence="6 11" id="KW-0732">Signal</keyword>
<dbReference type="Proteomes" id="UP000643610">
    <property type="component" value="Unassembled WGS sequence"/>
</dbReference>
<evidence type="ECO:0000259" key="12">
    <source>
        <dbReference type="Pfam" id="PF07715"/>
    </source>
</evidence>
<dbReference type="PANTHER" id="PTHR32552">
    <property type="entry name" value="FERRICHROME IRON RECEPTOR-RELATED"/>
    <property type="match status" value="1"/>
</dbReference>
<comment type="subcellular location">
    <subcellularLocation>
        <location evidence="1">Cell outer membrane</location>
        <topology evidence="1">Multi-pass membrane protein</topology>
    </subcellularLocation>
</comment>
<evidence type="ECO:0000256" key="10">
    <source>
        <dbReference type="ARBA" id="ARBA00023237"/>
    </source>
</evidence>
<dbReference type="SUPFAM" id="SSF56935">
    <property type="entry name" value="Porins"/>
    <property type="match status" value="1"/>
</dbReference>
<feature type="domain" description="TonB-dependent receptor plug" evidence="12">
    <location>
        <begin position="85"/>
        <end position="178"/>
    </location>
</feature>
<dbReference type="Pfam" id="PF07715">
    <property type="entry name" value="Plug"/>
    <property type="match status" value="1"/>
</dbReference>
<dbReference type="EMBL" id="JACOFU010000008">
    <property type="protein sequence ID" value="MBC3833186.1"/>
    <property type="molecule type" value="Genomic_DNA"/>
</dbReference>
<dbReference type="InterPro" id="IPR012910">
    <property type="entry name" value="Plug_dom"/>
</dbReference>
<keyword evidence="5" id="KW-0812">Transmembrane</keyword>
<dbReference type="RefSeq" id="WP_186892234.1">
    <property type="nucleotide sequence ID" value="NZ_JACOFU010000008.1"/>
</dbReference>
<feature type="signal peptide" evidence="11">
    <location>
        <begin position="1"/>
        <end position="33"/>
    </location>
</feature>
<evidence type="ECO:0000256" key="8">
    <source>
        <dbReference type="ARBA" id="ARBA00023065"/>
    </source>
</evidence>
<accession>A0ABR6XUM6</accession>
<comment type="caution">
    <text evidence="13">The sequence shown here is derived from an EMBL/GenBank/DDBJ whole genome shotgun (WGS) entry which is preliminary data.</text>
</comment>
<keyword evidence="9" id="KW-0472">Membrane</keyword>
<feature type="chain" id="PRO_5046264534" evidence="11">
    <location>
        <begin position="34"/>
        <end position="808"/>
    </location>
</feature>
<evidence type="ECO:0000256" key="5">
    <source>
        <dbReference type="ARBA" id="ARBA00022692"/>
    </source>
</evidence>
<evidence type="ECO:0000313" key="14">
    <source>
        <dbReference type="Proteomes" id="UP000643610"/>
    </source>
</evidence>
<evidence type="ECO:0000256" key="1">
    <source>
        <dbReference type="ARBA" id="ARBA00004571"/>
    </source>
</evidence>
<dbReference type="InterPro" id="IPR039426">
    <property type="entry name" value="TonB-dep_rcpt-like"/>
</dbReference>
<protein>
    <submittedName>
        <fullName evidence="13">TonB-dependent receptor</fullName>
    </submittedName>
</protein>
<keyword evidence="2" id="KW-0813">Transport</keyword>
<evidence type="ECO:0000256" key="3">
    <source>
        <dbReference type="ARBA" id="ARBA00022452"/>
    </source>
</evidence>